<dbReference type="PANTHER" id="PTHR46847">
    <property type="entry name" value="D-ALLOSE-BINDING PERIPLASMIC PROTEIN-RELATED"/>
    <property type="match status" value="1"/>
</dbReference>
<dbReference type="RefSeq" id="WP_208981147.1">
    <property type="nucleotide sequence ID" value="NZ_CXWD01000003.1"/>
</dbReference>
<name>A0A0M6ZTS2_9HYPH</name>
<gene>
    <name evidence="6" type="ORF">LAX5112_00898</name>
</gene>
<evidence type="ECO:0000256" key="4">
    <source>
        <dbReference type="SAM" id="SignalP"/>
    </source>
</evidence>
<dbReference type="SUPFAM" id="SSF53822">
    <property type="entry name" value="Periplasmic binding protein-like I"/>
    <property type="match status" value="1"/>
</dbReference>
<dbReference type="GO" id="GO:0030246">
    <property type="term" value="F:carbohydrate binding"/>
    <property type="evidence" value="ECO:0007669"/>
    <property type="project" value="UniProtKB-ARBA"/>
</dbReference>
<evidence type="ECO:0000313" key="7">
    <source>
        <dbReference type="Proteomes" id="UP000053235"/>
    </source>
</evidence>
<evidence type="ECO:0000256" key="2">
    <source>
        <dbReference type="ARBA" id="ARBA00007639"/>
    </source>
</evidence>
<dbReference type="Gene3D" id="3.40.50.2300">
    <property type="match status" value="2"/>
</dbReference>
<dbReference type="InterPro" id="IPR028082">
    <property type="entry name" value="Peripla_BP_I"/>
</dbReference>
<dbReference type="GO" id="GO:0030313">
    <property type="term" value="C:cell envelope"/>
    <property type="evidence" value="ECO:0007669"/>
    <property type="project" value="UniProtKB-SubCell"/>
</dbReference>
<dbReference type="CDD" id="cd06324">
    <property type="entry name" value="PBP1_ABC_sugar_binding-like"/>
    <property type="match status" value="1"/>
</dbReference>
<evidence type="ECO:0000256" key="3">
    <source>
        <dbReference type="ARBA" id="ARBA00022729"/>
    </source>
</evidence>
<feature type="domain" description="Periplasmic binding protein" evidence="5">
    <location>
        <begin position="30"/>
        <end position="292"/>
    </location>
</feature>
<dbReference type="InterPro" id="IPR025997">
    <property type="entry name" value="SBP_2_dom"/>
</dbReference>
<dbReference type="PANTHER" id="PTHR46847:SF2">
    <property type="entry name" value="ABC TRANSPORTER SUGAR-BINDING PROTEIN"/>
    <property type="match status" value="1"/>
</dbReference>
<keyword evidence="7" id="KW-1185">Reference proteome</keyword>
<dbReference type="EMBL" id="CXWD01000003">
    <property type="protein sequence ID" value="CTQ66179.1"/>
    <property type="molecule type" value="Genomic_DNA"/>
</dbReference>
<organism evidence="6 7">
    <name type="scientific">Roseibium alexandrii</name>
    <dbReference type="NCBI Taxonomy" id="388408"/>
    <lineage>
        <taxon>Bacteria</taxon>
        <taxon>Pseudomonadati</taxon>
        <taxon>Pseudomonadota</taxon>
        <taxon>Alphaproteobacteria</taxon>
        <taxon>Hyphomicrobiales</taxon>
        <taxon>Stappiaceae</taxon>
        <taxon>Roseibium</taxon>
    </lineage>
</organism>
<dbReference type="STRING" id="388408.LAX5112_00898"/>
<dbReference type="Proteomes" id="UP000053235">
    <property type="component" value="Unassembled WGS sequence"/>
</dbReference>
<evidence type="ECO:0000259" key="5">
    <source>
        <dbReference type="Pfam" id="PF13407"/>
    </source>
</evidence>
<protein>
    <submittedName>
        <fullName evidence="6">D-ribose transporter subunit RbsB</fullName>
    </submittedName>
</protein>
<dbReference type="AlphaFoldDB" id="A0A0M6ZTS2"/>
<keyword evidence="3 4" id="KW-0732">Signal</keyword>
<proteinExistence type="inferred from homology"/>
<reference evidence="7" key="1">
    <citation type="submission" date="2015-07" db="EMBL/GenBank/DDBJ databases">
        <authorList>
            <person name="Rodrigo-Torres Lidia"/>
            <person name="Arahal R.David."/>
        </authorList>
    </citation>
    <scope>NUCLEOTIDE SEQUENCE [LARGE SCALE GENOMIC DNA]</scope>
    <source>
        <strain evidence="7">CECT 5112</strain>
    </source>
</reference>
<evidence type="ECO:0000313" key="6">
    <source>
        <dbReference type="EMBL" id="CTQ66179.1"/>
    </source>
</evidence>
<evidence type="ECO:0000256" key="1">
    <source>
        <dbReference type="ARBA" id="ARBA00004196"/>
    </source>
</evidence>
<sequence>MTILRSILLAFGVLVSVSVANVHAASFRVTFINPGGDSGFWGHVSKTMQAAAADFDVDLEILNADRRPYFMEQLLQERLSRGDLPDYFILVNELQEGARLMQLLDGPSVQTVFLLNTLTKSQYGVLNERVQSTIIGSITPNNEWAGYEMAESLISFGKSGGADGSGLRMLALTGDDSTPAALDRQRGMEQAAADSGVDLLGAVPVNWNEDIAYERAKTFLNRTKVDAIWGANDAIALGAKRAAIELGMKPGENIAFAGLNWSKAGMEAVKNGQLTMTHGGHFFAGAWVIVMLYDYHNRPAPKSALDNVSFQMSAITRDNVNLFMERLGDQNWAKIDFLGFSQVVTGLAQYDFSATAILNAAKN</sequence>
<comment type="similarity">
    <text evidence="2">Belongs to the bacterial solute-binding protein 2 family.</text>
</comment>
<feature type="signal peptide" evidence="4">
    <location>
        <begin position="1"/>
        <end position="24"/>
    </location>
</feature>
<feature type="chain" id="PRO_5005808953" evidence="4">
    <location>
        <begin position="25"/>
        <end position="363"/>
    </location>
</feature>
<accession>A0A0M6ZTS2</accession>
<dbReference type="Pfam" id="PF13407">
    <property type="entry name" value="Peripla_BP_4"/>
    <property type="match status" value="1"/>
</dbReference>
<comment type="subcellular location">
    <subcellularLocation>
        <location evidence="1">Cell envelope</location>
    </subcellularLocation>
</comment>